<evidence type="ECO:0000313" key="3">
    <source>
        <dbReference type="Proteomes" id="UP000267096"/>
    </source>
</evidence>
<dbReference type="AlphaFoldDB" id="A0A0M3JKY3"/>
<dbReference type="PANTHER" id="PTHR15565:SF0">
    <property type="entry name" value="PROTEIN AATF"/>
    <property type="match status" value="1"/>
</dbReference>
<evidence type="ECO:0000259" key="1">
    <source>
        <dbReference type="Pfam" id="PF13339"/>
    </source>
</evidence>
<evidence type="ECO:0000313" key="2">
    <source>
        <dbReference type="EMBL" id="VDK30733.1"/>
    </source>
</evidence>
<gene>
    <name evidence="2" type="ORF">ASIM_LOCUS8071</name>
</gene>
<dbReference type="GO" id="GO:0005730">
    <property type="term" value="C:nucleolus"/>
    <property type="evidence" value="ECO:0007669"/>
    <property type="project" value="TreeGrafter"/>
</dbReference>
<dbReference type="OrthoDB" id="5783963at2759"/>
<reference evidence="2 3" key="2">
    <citation type="submission" date="2018-11" db="EMBL/GenBank/DDBJ databases">
        <authorList>
            <consortium name="Pathogen Informatics"/>
        </authorList>
    </citation>
    <scope>NUCLEOTIDE SEQUENCE [LARGE SCALE GENOMIC DNA]</scope>
</reference>
<evidence type="ECO:0000313" key="4">
    <source>
        <dbReference type="WBParaSite" id="ASIM_0000831001-mRNA-1"/>
    </source>
</evidence>
<dbReference type="InterPro" id="IPR025160">
    <property type="entry name" value="AATF"/>
</dbReference>
<accession>A0A0M3JKY3</accession>
<dbReference type="Proteomes" id="UP000267096">
    <property type="component" value="Unassembled WGS sequence"/>
</dbReference>
<feature type="domain" description="AATF leucine zipper-containing" evidence="1">
    <location>
        <begin position="28"/>
        <end position="83"/>
    </location>
</feature>
<dbReference type="InterPro" id="IPR039223">
    <property type="entry name" value="AATF/Bfr2"/>
</dbReference>
<name>A0A0M3JKY3_ANISI</name>
<proteinExistence type="predicted"/>
<dbReference type="Pfam" id="PF13339">
    <property type="entry name" value="AATF-Che1"/>
    <property type="match status" value="1"/>
</dbReference>
<keyword evidence="3" id="KW-1185">Reference proteome</keyword>
<dbReference type="GO" id="GO:0006357">
    <property type="term" value="P:regulation of transcription by RNA polymerase II"/>
    <property type="evidence" value="ECO:0007669"/>
    <property type="project" value="TreeGrafter"/>
</dbReference>
<organism evidence="4">
    <name type="scientific">Anisakis simplex</name>
    <name type="common">Herring worm</name>
    <dbReference type="NCBI Taxonomy" id="6269"/>
    <lineage>
        <taxon>Eukaryota</taxon>
        <taxon>Metazoa</taxon>
        <taxon>Ecdysozoa</taxon>
        <taxon>Nematoda</taxon>
        <taxon>Chromadorea</taxon>
        <taxon>Rhabditida</taxon>
        <taxon>Spirurina</taxon>
        <taxon>Ascaridomorpha</taxon>
        <taxon>Ascaridoidea</taxon>
        <taxon>Anisakidae</taxon>
        <taxon>Anisakis</taxon>
        <taxon>Anisakis simplex complex</taxon>
    </lineage>
</organism>
<dbReference type="EMBL" id="UYRR01020952">
    <property type="protein sequence ID" value="VDK30733.1"/>
    <property type="molecule type" value="Genomic_DNA"/>
</dbReference>
<sequence>MNGEDAEEDQEKIKVDDALTAVNLEAQRKKGESIRQQLLIWDRLLHLHIKLHAALRAYNQLPRGDLAKKLLKEADEETVKNYQQGW</sequence>
<dbReference type="WBParaSite" id="ASIM_0000831001-mRNA-1">
    <property type="protein sequence ID" value="ASIM_0000831001-mRNA-1"/>
    <property type="gene ID" value="ASIM_0000831001"/>
</dbReference>
<dbReference type="PANTHER" id="PTHR15565">
    <property type="entry name" value="AATF PROTEIN APOPTOSIS ANTAGONIZING TRANSCRIPTION FACTOR"/>
    <property type="match status" value="1"/>
</dbReference>
<protein>
    <submittedName>
        <fullName evidence="4">Protein AATF (inferred by orthology to a human protein)</fullName>
    </submittedName>
</protein>
<reference evidence="4" key="1">
    <citation type="submission" date="2017-02" db="UniProtKB">
        <authorList>
            <consortium name="WormBaseParasite"/>
        </authorList>
    </citation>
    <scope>IDENTIFICATION</scope>
</reference>